<dbReference type="EMBL" id="ASPP01017138">
    <property type="protein sequence ID" value="ETO17177.1"/>
    <property type="molecule type" value="Genomic_DNA"/>
</dbReference>
<dbReference type="PROSITE" id="PS51882">
    <property type="entry name" value="G_ALPHA"/>
    <property type="match status" value="1"/>
</dbReference>
<reference evidence="9 10" key="1">
    <citation type="journal article" date="2013" name="Curr. Biol.">
        <title>The Genome of the Foraminiferan Reticulomyxa filosa.</title>
        <authorList>
            <person name="Glockner G."/>
            <person name="Hulsmann N."/>
            <person name="Schleicher M."/>
            <person name="Noegel A.A."/>
            <person name="Eichinger L."/>
            <person name="Gallinger C."/>
            <person name="Pawlowski J."/>
            <person name="Sierra R."/>
            <person name="Euteneuer U."/>
            <person name="Pillet L."/>
            <person name="Moustafa A."/>
            <person name="Platzer M."/>
            <person name="Groth M."/>
            <person name="Szafranski K."/>
            <person name="Schliwa M."/>
        </authorList>
    </citation>
    <scope>NUCLEOTIDE SEQUENCE [LARGE SCALE GENOMIC DNA]</scope>
</reference>
<comment type="caution">
    <text evidence="9">The sequence shown here is derived from an EMBL/GenBank/DDBJ whole genome shotgun (WGS) entry which is preliminary data.</text>
</comment>
<evidence type="ECO:0000256" key="6">
    <source>
        <dbReference type="PIRSR" id="PIRSR601019-1"/>
    </source>
</evidence>
<gene>
    <name evidence="9" type="ORF">RFI_20151</name>
</gene>
<dbReference type="OMA" id="GKKDYMP"/>
<name>X6MUP4_RETFI</name>
<keyword evidence="2 6" id="KW-0547">Nucleotide-binding</keyword>
<feature type="binding site" evidence="6">
    <location>
        <begin position="182"/>
        <end position="188"/>
    </location>
    <ligand>
        <name>GTP</name>
        <dbReference type="ChEBI" id="CHEBI:37565"/>
    </ligand>
</feature>
<dbReference type="SUPFAM" id="SSF52540">
    <property type="entry name" value="P-loop containing nucleoside triphosphate hydrolases"/>
    <property type="match status" value="1"/>
</dbReference>
<protein>
    <submittedName>
        <fullName evidence="9">Uncharacterized protein</fullName>
    </submittedName>
</protein>
<evidence type="ECO:0000256" key="2">
    <source>
        <dbReference type="ARBA" id="ARBA00022741"/>
    </source>
</evidence>
<dbReference type="GO" id="GO:0032502">
    <property type="term" value="P:developmental process"/>
    <property type="evidence" value="ECO:0007669"/>
    <property type="project" value="UniProtKB-ARBA"/>
</dbReference>
<dbReference type="GO" id="GO:0007188">
    <property type="term" value="P:adenylate cyclase-modulating G protein-coupled receptor signaling pathway"/>
    <property type="evidence" value="ECO:0007669"/>
    <property type="project" value="TreeGrafter"/>
</dbReference>
<evidence type="ECO:0000313" key="10">
    <source>
        <dbReference type="Proteomes" id="UP000023152"/>
    </source>
</evidence>
<evidence type="ECO:0000313" key="9">
    <source>
        <dbReference type="EMBL" id="ETO17177.1"/>
    </source>
</evidence>
<dbReference type="FunFam" id="1.10.400.10:FF:000007">
    <property type="entry name" value="Guanine nucleotide-binding protein subunit alpha"/>
    <property type="match status" value="1"/>
</dbReference>
<dbReference type="FunFam" id="3.40.50.300:FF:000563">
    <property type="entry name" value="Guanine nucleotide-binding protein alpha subunit"/>
    <property type="match status" value="1"/>
</dbReference>
<sequence length="371" mass="42909">MGTCRSSLAAQEKKVLVVQKKTNGAISLEQAASHQKEKQTKKLLLLGAGESGKSTLFRQMVSLYGKGYSESERRMFKGVIFQNIINAIKMLLRNMDALKSEIETDFEEGHDVIAERTKNLVGNEELTKDIVEDIHTLWNDKGIQKIFQNRYKFQFPDNAPYFFDRMDDIVKPDYIPTQQDLLRSRVRTTSIVETTFEVEGTLFRLLDVGGQRNERKKWIHCFEDVTCIIFVAALSEYDQVLFEDESTSRIAEALKLFNEICNSPWFEKTSIILFLNKKDLFMEKIRQIPLTVCEIFKNYKGPPNDFDNGCEYFRQTFEATNRSHKDMYTHITCATDPSNISNVFNSVKSTLLTQSFREGILFILCSYFIDL</sequence>
<dbReference type="GO" id="GO:0001664">
    <property type="term" value="F:G protein-coupled receptor binding"/>
    <property type="evidence" value="ECO:0007669"/>
    <property type="project" value="TreeGrafter"/>
</dbReference>
<feature type="binding site" evidence="6">
    <location>
        <position position="334"/>
    </location>
    <ligand>
        <name>GTP</name>
        <dbReference type="ChEBI" id="CHEBI:37565"/>
    </ligand>
</feature>
<keyword evidence="5" id="KW-0807">Transducer</keyword>
<proteinExistence type="predicted"/>
<feature type="binding site" evidence="6">
    <location>
        <begin position="50"/>
        <end position="55"/>
    </location>
    <ligand>
        <name>GTP</name>
        <dbReference type="ChEBI" id="CHEBI:37565"/>
    </ligand>
</feature>
<dbReference type="Gene3D" id="1.10.400.10">
    <property type="entry name" value="GI Alpha 1, domain 2-like"/>
    <property type="match status" value="1"/>
</dbReference>
<keyword evidence="4 6" id="KW-0342">GTP-binding</keyword>
<evidence type="ECO:0000256" key="4">
    <source>
        <dbReference type="ARBA" id="ARBA00023134"/>
    </source>
</evidence>
<keyword evidence="10" id="KW-1185">Reference proteome</keyword>
<dbReference type="Proteomes" id="UP000023152">
    <property type="component" value="Unassembled WGS sequence"/>
</dbReference>
<dbReference type="GO" id="GO:0046872">
    <property type="term" value="F:metal ion binding"/>
    <property type="evidence" value="ECO:0007669"/>
    <property type="project" value="UniProtKB-KW"/>
</dbReference>
<dbReference type="GO" id="GO:0003924">
    <property type="term" value="F:GTPase activity"/>
    <property type="evidence" value="ECO:0007669"/>
    <property type="project" value="InterPro"/>
</dbReference>
<dbReference type="InterPro" id="IPR001019">
    <property type="entry name" value="Gprotein_alpha_su"/>
</dbReference>
<feature type="binding site" evidence="6">
    <location>
        <begin position="207"/>
        <end position="211"/>
    </location>
    <ligand>
        <name>GTP</name>
        <dbReference type="ChEBI" id="CHEBI:37565"/>
    </ligand>
</feature>
<feature type="binding site" evidence="6">
    <location>
        <begin position="276"/>
        <end position="279"/>
    </location>
    <ligand>
        <name>GTP</name>
        <dbReference type="ChEBI" id="CHEBI:37565"/>
    </ligand>
</feature>
<evidence type="ECO:0000256" key="1">
    <source>
        <dbReference type="ARBA" id="ARBA00022723"/>
    </source>
</evidence>
<keyword evidence="8" id="KW-0175">Coiled coil</keyword>
<feature type="coiled-coil region" evidence="8">
    <location>
        <begin position="81"/>
        <end position="108"/>
    </location>
</feature>
<dbReference type="InterPro" id="IPR027417">
    <property type="entry name" value="P-loop_NTPase"/>
</dbReference>
<dbReference type="InterPro" id="IPR011025">
    <property type="entry name" value="GproteinA_insert"/>
</dbReference>
<keyword evidence="1 7" id="KW-0479">Metal-binding</keyword>
<dbReference type="SMART" id="SM00275">
    <property type="entry name" value="G_alpha"/>
    <property type="match status" value="1"/>
</dbReference>
<dbReference type="GO" id="GO:0005834">
    <property type="term" value="C:heterotrimeric G-protein complex"/>
    <property type="evidence" value="ECO:0007669"/>
    <property type="project" value="TreeGrafter"/>
</dbReference>
<dbReference type="PRINTS" id="PR00318">
    <property type="entry name" value="GPROTEINA"/>
</dbReference>
<evidence type="ECO:0000256" key="8">
    <source>
        <dbReference type="SAM" id="Coils"/>
    </source>
</evidence>
<evidence type="ECO:0000256" key="5">
    <source>
        <dbReference type="ARBA" id="ARBA00023224"/>
    </source>
</evidence>
<dbReference type="Pfam" id="PF00503">
    <property type="entry name" value="G-alpha"/>
    <property type="match status" value="1"/>
</dbReference>
<dbReference type="OrthoDB" id="5817230at2759"/>
<dbReference type="SUPFAM" id="SSF47895">
    <property type="entry name" value="Transducin (alpha subunit), insertion domain"/>
    <property type="match status" value="1"/>
</dbReference>
<accession>X6MUP4</accession>
<dbReference type="GO" id="GO:0031683">
    <property type="term" value="F:G-protein beta/gamma-subunit complex binding"/>
    <property type="evidence" value="ECO:0007669"/>
    <property type="project" value="InterPro"/>
</dbReference>
<keyword evidence="3 7" id="KW-0460">Magnesium</keyword>
<dbReference type="GO" id="GO:0005737">
    <property type="term" value="C:cytoplasm"/>
    <property type="evidence" value="ECO:0007669"/>
    <property type="project" value="TreeGrafter"/>
</dbReference>
<feature type="binding site" evidence="7">
    <location>
        <position position="54"/>
    </location>
    <ligand>
        <name>Mg(2+)</name>
        <dbReference type="ChEBI" id="CHEBI:18420"/>
    </ligand>
</feature>
<dbReference type="AlphaFoldDB" id="X6MUP4"/>
<dbReference type="PANTHER" id="PTHR10218:SF302">
    <property type="entry name" value="GUANINE NUCLEOTIDE-BINDING PROTEIN ALPHA-5 SUBUNIT"/>
    <property type="match status" value="1"/>
</dbReference>
<dbReference type="CDD" id="cd00066">
    <property type="entry name" value="G-alpha"/>
    <property type="match status" value="1"/>
</dbReference>
<evidence type="ECO:0000256" key="7">
    <source>
        <dbReference type="PIRSR" id="PIRSR601019-2"/>
    </source>
</evidence>
<organism evidence="9 10">
    <name type="scientific">Reticulomyxa filosa</name>
    <dbReference type="NCBI Taxonomy" id="46433"/>
    <lineage>
        <taxon>Eukaryota</taxon>
        <taxon>Sar</taxon>
        <taxon>Rhizaria</taxon>
        <taxon>Retaria</taxon>
        <taxon>Foraminifera</taxon>
        <taxon>Monothalamids</taxon>
        <taxon>Reticulomyxidae</taxon>
        <taxon>Reticulomyxa</taxon>
    </lineage>
</organism>
<evidence type="ECO:0000256" key="3">
    <source>
        <dbReference type="ARBA" id="ARBA00022842"/>
    </source>
</evidence>
<dbReference type="GO" id="GO:0005525">
    <property type="term" value="F:GTP binding"/>
    <property type="evidence" value="ECO:0007669"/>
    <property type="project" value="UniProtKB-KW"/>
</dbReference>
<feature type="binding site" evidence="7">
    <location>
        <position position="188"/>
    </location>
    <ligand>
        <name>Mg(2+)</name>
        <dbReference type="ChEBI" id="CHEBI:18420"/>
    </ligand>
</feature>
<dbReference type="Gene3D" id="3.40.50.300">
    <property type="entry name" value="P-loop containing nucleotide triphosphate hydrolases"/>
    <property type="match status" value="1"/>
</dbReference>
<dbReference type="PANTHER" id="PTHR10218">
    <property type="entry name" value="GTP-BINDING PROTEIN ALPHA SUBUNIT"/>
    <property type="match status" value="1"/>
</dbReference>